<proteinExistence type="predicted"/>
<dbReference type="EMBL" id="MPJZ01000046">
    <property type="protein sequence ID" value="OLU45614.1"/>
    <property type="molecule type" value="Genomic_DNA"/>
</dbReference>
<gene>
    <name evidence="1" type="ORF">BO223_04510</name>
</gene>
<evidence type="ECO:0000313" key="2">
    <source>
        <dbReference type="Proteomes" id="UP000186758"/>
    </source>
</evidence>
<organism evidence="1 2">
    <name type="scientific">Faecalibaculum rodentium</name>
    <dbReference type="NCBI Taxonomy" id="1702221"/>
    <lineage>
        <taxon>Bacteria</taxon>
        <taxon>Bacillati</taxon>
        <taxon>Bacillota</taxon>
        <taxon>Erysipelotrichia</taxon>
        <taxon>Erysipelotrichales</taxon>
        <taxon>Erysipelotrichaceae</taxon>
        <taxon>Faecalibaculum</taxon>
    </lineage>
</organism>
<reference evidence="1 2" key="1">
    <citation type="submission" date="2016-11" db="EMBL/GenBank/DDBJ databases">
        <title>Description of two novel members of the family Erysipelotrichaceae: Ileibacterium lipovorans gen. nov., sp. nov. and Dubosiella newyorkensis, gen. nov., sp. nov.</title>
        <authorList>
            <person name="Cox L.M."/>
            <person name="Sohn J."/>
            <person name="Tyrrell K.L."/>
            <person name="Citron D.M."/>
            <person name="Lawson P.A."/>
            <person name="Patel N.B."/>
            <person name="Iizumi T."/>
            <person name="Perez-Perez G.I."/>
            <person name="Goldstein E.J."/>
            <person name="Blaser M.J."/>
        </authorList>
    </citation>
    <scope>NUCLEOTIDE SEQUENCE [LARGE SCALE GENOMIC DNA]</scope>
    <source>
        <strain evidence="1 2">NYU-BL-K8</strain>
    </source>
</reference>
<sequence length="78" mass="9097">MDIQRQLDSLSDQFDLRLKLFQDQGSEKFIEFHVQLHTLFLQFLLLQQKPGILLHICDSRVCRKLSGCVQLCAPAFHP</sequence>
<protein>
    <submittedName>
        <fullName evidence="1">Uncharacterized protein</fullName>
    </submittedName>
</protein>
<evidence type="ECO:0000313" key="1">
    <source>
        <dbReference type="EMBL" id="OLU45614.1"/>
    </source>
</evidence>
<name>A0A1Q9YL62_9FIRM</name>
<dbReference type="AlphaFoldDB" id="A0A1Q9YL62"/>
<dbReference type="Proteomes" id="UP000186758">
    <property type="component" value="Unassembled WGS sequence"/>
</dbReference>
<comment type="caution">
    <text evidence="1">The sequence shown here is derived from an EMBL/GenBank/DDBJ whole genome shotgun (WGS) entry which is preliminary data.</text>
</comment>
<accession>A0A1Q9YL62</accession>